<name>A0AAN8VA03_9MAGN</name>
<dbReference type="GO" id="GO:0003677">
    <property type="term" value="F:DNA binding"/>
    <property type="evidence" value="ECO:0007669"/>
    <property type="project" value="UniProtKB-KW"/>
</dbReference>
<dbReference type="PANTHER" id="PTHR23068">
    <property type="entry name" value="DNA CYTOSINE-5- -METHYLTRANSFERASE 3-RELATED"/>
    <property type="match status" value="1"/>
</dbReference>
<dbReference type="EMBL" id="JBAMMX010000012">
    <property type="protein sequence ID" value="KAK6930335.1"/>
    <property type="molecule type" value="Genomic_DNA"/>
</dbReference>
<gene>
    <name evidence="9" type="ORF">RJ641_004429</name>
</gene>
<comment type="subcellular location">
    <subcellularLocation>
        <location evidence="1">Nucleus</location>
    </subcellularLocation>
</comment>
<dbReference type="Proteomes" id="UP001370490">
    <property type="component" value="Unassembled WGS sequence"/>
</dbReference>
<dbReference type="InterPro" id="IPR029063">
    <property type="entry name" value="SAM-dependent_MTases_sf"/>
</dbReference>
<dbReference type="GO" id="GO:0005634">
    <property type="term" value="C:nucleus"/>
    <property type="evidence" value="ECO:0007669"/>
    <property type="project" value="UniProtKB-SubCell"/>
</dbReference>
<evidence type="ECO:0000256" key="4">
    <source>
        <dbReference type="ARBA" id="ARBA00022691"/>
    </source>
</evidence>
<keyword evidence="7" id="KW-0539">Nucleus</keyword>
<dbReference type="GO" id="GO:0032259">
    <property type="term" value="P:methylation"/>
    <property type="evidence" value="ECO:0007669"/>
    <property type="project" value="UniProtKB-KW"/>
</dbReference>
<dbReference type="SUPFAM" id="SSF53335">
    <property type="entry name" value="S-adenosyl-L-methionine-dependent methyltransferases"/>
    <property type="match status" value="1"/>
</dbReference>
<sequence>RNFDYEEIHKGKRIKEEHTDDFTSFVGPAYLSSRNGNFQSSSSSRYRSGKDQIQAAGELPKIPKPEPCKILFEMVAGPPYFFYGSVANLSHESWTKVSQFLYAVEPEFVNTQFFSALIRKEGYAHNLPTEKRFHIHPKSPLSIEEAIPHSKKWWPSWDTRKQLSCINSETSGISQLCDRLGRILVNSQGLLSVEQQTDILHHCRTLNLVWVGHHKLSPMEPEYLEQILGYPLHYTQDAEWSLADRLQSLKHSFQTDTLGYHLSVLKSMYPGGLRLLSLYCGIGSGVVSIESSPVKQNILKKWWQNTEQTGELVQIEDIQKVSSKKLEHLINRFGGFDLIVCQNPTGNTSKISKLDAEDGDCIAGFDFTSFYEFVRILQRVRNTMGRNG</sequence>
<keyword evidence="4" id="KW-0949">S-adenosyl-L-methionine</keyword>
<evidence type="ECO:0000256" key="6">
    <source>
        <dbReference type="ARBA" id="ARBA00023125"/>
    </source>
</evidence>
<keyword evidence="5" id="KW-0677">Repeat</keyword>
<reference evidence="9 10" key="1">
    <citation type="submission" date="2023-12" db="EMBL/GenBank/DDBJ databases">
        <title>A high-quality genome assembly for Dillenia turbinata (Dilleniales).</title>
        <authorList>
            <person name="Chanderbali A."/>
        </authorList>
    </citation>
    <scope>NUCLEOTIDE SEQUENCE [LARGE SCALE GENOMIC DNA]</scope>
    <source>
        <strain evidence="9">LSX21</strain>
        <tissue evidence="9">Leaf</tissue>
    </source>
</reference>
<dbReference type="PANTHER" id="PTHR23068:SF11">
    <property type="entry name" value="INACTIVE DNA (CYTOSINE-5)-METHYLTRANSFERASE DRM3-RELATED"/>
    <property type="match status" value="1"/>
</dbReference>
<keyword evidence="6" id="KW-0238">DNA-binding</keyword>
<dbReference type="PROSITE" id="PS51680">
    <property type="entry name" value="SAM_MT_DRM"/>
    <property type="match status" value="1"/>
</dbReference>
<dbReference type="InterPro" id="IPR050390">
    <property type="entry name" value="C5-Methyltransferase"/>
</dbReference>
<dbReference type="AlphaFoldDB" id="A0AAN8VA03"/>
<keyword evidence="3" id="KW-0808">Transferase</keyword>
<evidence type="ECO:0000256" key="3">
    <source>
        <dbReference type="ARBA" id="ARBA00022679"/>
    </source>
</evidence>
<evidence type="ECO:0000256" key="5">
    <source>
        <dbReference type="ARBA" id="ARBA00022737"/>
    </source>
</evidence>
<evidence type="ECO:0000256" key="2">
    <source>
        <dbReference type="ARBA" id="ARBA00022603"/>
    </source>
</evidence>
<keyword evidence="10" id="KW-1185">Reference proteome</keyword>
<evidence type="ECO:0000313" key="10">
    <source>
        <dbReference type="Proteomes" id="UP001370490"/>
    </source>
</evidence>
<evidence type="ECO:0000256" key="1">
    <source>
        <dbReference type="ARBA" id="ARBA00004123"/>
    </source>
</evidence>
<evidence type="ECO:0000259" key="8">
    <source>
        <dbReference type="PROSITE" id="PS51680"/>
    </source>
</evidence>
<evidence type="ECO:0000256" key="7">
    <source>
        <dbReference type="ARBA" id="ARBA00023242"/>
    </source>
</evidence>
<proteinExistence type="predicted"/>
<accession>A0AAN8VA03</accession>
<dbReference type="GO" id="GO:0008168">
    <property type="term" value="F:methyltransferase activity"/>
    <property type="evidence" value="ECO:0007669"/>
    <property type="project" value="UniProtKB-KW"/>
</dbReference>
<dbReference type="InterPro" id="IPR030380">
    <property type="entry name" value="SAM_MeTfrase_DRM"/>
</dbReference>
<feature type="domain" description="SAM-dependent MTase DRM-type" evidence="8">
    <location>
        <begin position="67"/>
        <end position="387"/>
    </location>
</feature>
<evidence type="ECO:0000313" key="9">
    <source>
        <dbReference type="EMBL" id="KAK6930335.1"/>
    </source>
</evidence>
<keyword evidence="2" id="KW-0489">Methyltransferase</keyword>
<dbReference type="Gene3D" id="3.40.50.150">
    <property type="entry name" value="Vaccinia Virus protein VP39"/>
    <property type="match status" value="1"/>
</dbReference>
<feature type="non-terminal residue" evidence="9">
    <location>
        <position position="1"/>
    </location>
</feature>
<comment type="caution">
    <text evidence="9">The sequence shown here is derived from an EMBL/GenBank/DDBJ whole genome shotgun (WGS) entry which is preliminary data.</text>
</comment>
<protein>
    <recommendedName>
        <fullName evidence="8">SAM-dependent MTase DRM-type domain-containing protein</fullName>
    </recommendedName>
</protein>
<organism evidence="9 10">
    <name type="scientific">Dillenia turbinata</name>
    <dbReference type="NCBI Taxonomy" id="194707"/>
    <lineage>
        <taxon>Eukaryota</taxon>
        <taxon>Viridiplantae</taxon>
        <taxon>Streptophyta</taxon>
        <taxon>Embryophyta</taxon>
        <taxon>Tracheophyta</taxon>
        <taxon>Spermatophyta</taxon>
        <taxon>Magnoliopsida</taxon>
        <taxon>eudicotyledons</taxon>
        <taxon>Gunneridae</taxon>
        <taxon>Pentapetalae</taxon>
        <taxon>Dilleniales</taxon>
        <taxon>Dilleniaceae</taxon>
        <taxon>Dillenia</taxon>
    </lineage>
</organism>